<dbReference type="Pfam" id="PF14218">
    <property type="entry name" value="COP23"/>
    <property type="match status" value="1"/>
</dbReference>
<feature type="chain" id="PRO_5032347479" description="Circadian oscillating protein COP23" evidence="2">
    <location>
        <begin position="26"/>
        <end position="266"/>
    </location>
</feature>
<feature type="compositionally biased region" description="Polar residues" evidence="1">
    <location>
        <begin position="246"/>
        <end position="266"/>
    </location>
</feature>
<feature type="signal peptide" evidence="2">
    <location>
        <begin position="1"/>
        <end position="25"/>
    </location>
</feature>
<keyword evidence="2" id="KW-0732">Signal</keyword>
<evidence type="ECO:0000256" key="1">
    <source>
        <dbReference type="SAM" id="MobiDB-lite"/>
    </source>
</evidence>
<dbReference type="EMBL" id="CP030118">
    <property type="protein sequence ID" value="QDL12519.1"/>
    <property type="molecule type" value="Genomic_DNA"/>
</dbReference>
<dbReference type="InterPro" id="IPR025478">
    <property type="entry name" value="COP23"/>
</dbReference>
<organism evidence="3 4">
    <name type="scientific">Brasilonema sennae CENA114</name>
    <dbReference type="NCBI Taxonomy" id="415709"/>
    <lineage>
        <taxon>Bacteria</taxon>
        <taxon>Bacillati</taxon>
        <taxon>Cyanobacteriota</taxon>
        <taxon>Cyanophyceae</taxon>
        <taxon>Nostocales</taxon>
        <taxon>Scytonemataceae</taxon>
        <taxon>Brasilonema</taxon>
        <taxon>Bromeliae group (in: Brasilonema)</taxon>
    </lineage>
</organism>
<reference evidence="3 4" key="1">
    <citation type="submission" date="2018-06" db="EMBL/GenBank/DDBJ databases">
        <title>Comparative genomics of Brasilonema spp. strains.</title>
        <authorList>
            <person name="Alvarenga D.O."/>
            <person name="Fiore M.F."/>
            <person name="Varani A.M."/>
        </authorList>
    </citation>
    <scope>NUCLEOTIDE SEQUENCE [LARGE SCALE GENOMIC DNA]</scope>
    <source>
        <strain evidence="3 4">CENA114</strain>
    </source>
</reference>
<proteinExistence type="predicted"/>
<dbReference type="Proteomes" id="UP000503129">
    <property type="component" value="Chromosome"/>
</dbReference>
<feature type="region of interest" description="Disordered" evidence="1">
    <location>
        <begin position="37"/>
        <end position="73"/>
    </location>
</feature>
<evidence type="ECO:0000256" key="2">
    <source>
        <dbReference type="SAM" id="SignalP"/>
    </source>
</evidence>
<accession>A0A856MPR8</accession>
<sequence length="266" mass="28939">MLSQPVKLLFLSAVSLSFVLGPAAAFGQVRRGGGDIVVPTQPASGGSTTTRTRTIETDGSSSTTRTNTSSPISSSNRFFCQSYNGQYTVMYQPESQPGQYFPWASPRTLGGGWDSQQRCQAIAERLETYRPDGLVELKTAIENRQNILCVTTEANPYCRIVLTVPPEKDPYVVRNSVFQNLASADSGQQTFGVNTYTSGGNELSNLGQNIFGGKKPSVSSKDPINLKPFLDRADRGTGEKLRNGVSLKTQQSQPQTGNRLNPNKFR</sequence>
<evidence type="ECO:0000313" key="4">
    <source>
        <dbReference type="Proteomes" id="UP000503129"/>
    </source>
</evidence>
<dbReference type="RefSeq" id="WP_169266266.1">
    <property type="nucleotide sequence ID" value="NZ_CAWOXK010000001.1"/>
</dbReference>
<feature type="compositionally biased region" description="Low complexity" evidence="1">
    <location>
        <begin position="44"/>
        <end position="73"/>
    </location>
</feature>
<protein>
    <recommendedName>
        <fullName evidence="5">Circadian oscillating protein COP23</fullName>
    </recommendedName>
</protein>
<keyword evidence="4" id="KW-1185">Reference proteome</keyword>
<feature type="compositionally biased region" description="Basic and acidic residues" evidence="1">
    <location>
        <begin position="229"/>
        <end position="242"/>
    </location>
</feature>
<gene>
    <name evidence="3" type="ORF">DP114_31075</name>
</gene>
<name>A0A856MPR8_9CYAN</name>
<feature type="region of interest" description="Disordered" evidence="1">
    <location>
        <begin position="214"/>
        <end position="266"/>
    </location>
</feature>
<dbReference type="KEGG" id="bsen:DP114_31075"/>
<dbReference type="AlphaFoldDB" id="A0A856MPR8"/>
<evidence type="ECO:0008006" key="5">
    <source>
        <dbReference type="Google" id="ProtNLM"/>
    </source>
</evidence>
<evidence type="ECO:0000313" key="3">
    <source>
        <dbReference type="EMBL" id="QDL12519.1"/>
    </source>
</evidence>